<dbReference type="Gene3D" id="1.10.357.10">
    <property type="entry name" value="Tetracycline Repressor, domain 2"/>
    <property type="match status" value="1"/>
</dbReference>
<dbReference type="InterPro" id="IPR001647">
    <property type="entry name" value="HTH_TetR"/>
</dbReference>
<feature type="domain" description="HTH tetR-type" evidence="5">
    <location>
        <begin position="42"/>
        <end position="102"/>
    </location>
</feature>
<dbReference type="GO" id="GO:0000976">
    <property type="term" value="F:transcription cis-regulatory region binding"/>
    <property type="evidence" value="ECO:0007669"/>
    <property type="project" value="TreeGrafter"/>
</dbReference>
<keyword evidence="1" id="KW-0805">Transcription regulation</keyword>
<evidence type="ECO:0000256" key="2">
    <source>
        <dbReference type="ARBA" id="ARBA00023125"/>
    </source>
</evidence>
<dbReference type="InterPro" id="IPR050109">
    <property type="entry name" value="HTH-type_TetR-like_transc_reg"/>
</dbReference>
<keyword evidence="7" id="KW-1185">Reference proteome</keyword>
<dbReference type="SUPFAM" id="SSF46689">
    <property type="entry name" value="Homeodomain-like"/>
    <property type="match status" value="1"/>
</dbReference>
<gene>
    <name evidence="6" type="ORF">HGA13_01385</name>
</gene>
<dbReference type="PANTHER" id="PTHR30055:SF234">
    <property type="entry name" value="HTH-TYPE TRANSCRIPTIONAL REGULATOR BETI"/>
    <property type="match status" value="1"/>
</dbReference>
<evidence type="ECO:0000256" key="1">
    <source>
        <dbReference type="ARBA" id="ARBA00023015"/>
    </source>
</evidence>
<dbReference type="Proteomes" id="UP000565715">
    <property type="component" value="Unassembled WGS sequence"/>
</dbReference>
<feature type="DNA-binding region" description="H-T-H motif" evidence="4">
    <location>
        <begin position="65"/>
        <end position="84"/>
    </location>
</feature>
<sequence length="235" mass="25909">MQHIPLQCGRNKILRIVADRGRTASVSGVPAPAPTSKDPLPDDLEERILDAARRQFERLGVKKTTIGDIARAAAVDRGTVYRRIGSRDELVRAVTTREVRVLLDELHGISARHTTVDAVVADLFVTVINRWRSHPMVNRVLAVEPGRLLPQLTTEGGAFFAMAITTATTVVGDALRRLRLPDIPDLATRIEIAARIVHSFILQPVGAVDLESEARLTEFAHRHIVPLITRGYPAH</sequence>
<comment type="caution">
    <text evidence="6">The sequence shown here is derived from an EMBL/GenBank/DDBJ whole genome shotgun (WGS) entry which is preliminary data.</text>
</comment>
<dbReference type="PANTHER" id="PTHR30055">
    <property type="entry name" value="HTH-TYPE TRANSCRIPTIONAL REGULATOR RUTR"/>
    <property type="match status" value="1"/>
</dbReference>
<name>A0A846X9N2_9NOCA</name>
<dbReference type="PRINTS" id="PR00455">
    <property type="entry name" value="HTHTETR"/>
</dbReference>
<reference evidence="6 7" key="1">
    <citation type="submission" date="2020-04" db="EMBL/GenBank/DDBJ databases">
        <title>MicrobeNet Type strains.</title>
        <authorList>
            <person name="Nicholson A.C."/>
        </authorList>
    </citation>
    <scope>NUCLEOTIDE SEQUENCE [LARGE SCALE GENOMIC DNA]</scope>
    <source>
        <strain evidence="6 7">DSM 45078</strain>
    </source>
</reference>
<dbReference type="EMBL" id="JAAXOO010000001">
    <property type="protein sequence ID" value="NKY31729.1"/>
    <property type="molecule type" value="Genomic_DNA"/>
</dbReference>
<evidence type="ECO:0000256" key="3">
    <source>
        <dbReference type="ARBA" id="ARBA00023163"/>
    </source>
</evidence>
<keyword evidence="3" id="KW-0804">Transcription</keyword>
<accession>A0A846X9N2</accession>
<evidence type="ECO:0000313" key="7">
    <source>
        <dbReference type="Proteomes" id="UP000565715"/>
    </source>
</evidence>
<keyword evidence="2 4" id="KW-0238">DNA-binding</keyword>
<evidence type="ECO:0000313" key="6">
    <source>
        <dbReference type="EMBL" id="NKY31729.1"/>
    </source>
</evidence>
<dbReference type="PROSITE" id="PS50977">
    <property type="entry name" value="HTH_TETR_2"/>
    <property type="match status" value="1"/>
</dbReference>
<dbReference type="GO" id="GO:0003700">
    <property type="term" value="F:DNA-binding transcription factor activity"/>
    <property type="evidence" value="ECO:0007669"/>
    <property type="project" value="TreeGrafter"/>
</dbReference>
<protein>
    <submittedName>
        <fullName evidence="6">TetR/AcrR family transcriptional regulator</fullName>
    </submittedName>
</protein>
<organism evidence="6 7">
    <name type="scientific">Nocardia speluncae</name>
    <dbReference type="NCBI Taxonomy" id="419477"/>
    <lineage>
        <taxon>Bacteria</taxon>
        <taxon>Bacillati</taxon>
        <taxon>Actinomycetota</taxon>
        <taxon>Actinomycetes</taxon>
        <taxon>Mycobacteriales</taxon>
        <taxon>Nocardiaceae</taxon>
        <taxon>Nocardia</taxon>
    </lineage>
</organism>
<dbReference type="AlphaFoldDB" id="A0A846X9N2"/>
<dbReference type="Pfam" id="PF00440">
    <property type="entry name" value="TetR_N"/>
    <property type="match status" value="1"/>
</dbReference>
<dbReference type="InterPro" id="IPR009057">
    <property type="entry name" value="Homeodomain-like_sf"/>
</dbReference>
<evidence type="ECO:0000259" key="5">
    <source>
        <dbReference type="PROSITE" id="PS50977"/>
    </source>
</evidence>
<proteinExistence type="predicted"/>
<evidence type="ECO:0000256" key="4">
    <source>
        <dbReference type="PROSITE-ProRule" id="PRU00335"/>
    </source>
</evidence>